<keyword evidence="7" id="KW-1185">Reference proteome</keyword>
<dbReference type="Gene3D" id="3.90.25.10">
    <property type="entry name" value="UDP-galactose 4-epimerase, domain 1"/>
    <property type="match status" value="1"/>
</dbReference>
<accession>A0ABS1I7X5</accession>
<dbReference type="PANTHER" id="PTHR43715:SF1">
    <property type="entry name" value="GDP-MANNOSE 4,6 DEHYDRATASE"/>
    <property type="match status" value="1"/>
</dbReference>
<dbReference type="SUPFAM" id="SSF51735">
    <property type="entry name" value="NAD(P)-binding Rossmann-fold domains"/>
    <property type="match status" value="1"/>
</dbReference>
<evidence type="ECO:0000256" key="3">
    <source>
        <dbReference type="ARBA" id="ARBA00011989"/>
    </source>
</evidence>
<dbReference type="Pfam" id="PF16363">
    <property type="entry name" value="GDP_Man_Dehyd"/>
    <property type="match status" value="1"/>
</dbReference>
<dbReference type="InterPro" id="IPR016040">
    <property type="entry name" value="NAD(P)-bd_dom"/>
</dbReference>
<evidence type="ECO:0000313" key="7">
    <source>
        <dbReference type="Proteomes" id="UP000654452"/>
    </source>
</evidence>
<dbReference type="Proteomes" id="UP000654452">
    <property type="component" value="Unassembled WGS sequence"/>
</dbReference>
<comment type="caution">
    <text evidence="6">The sequence shown here is derived from an EMBL/GenBank/DDBJ whole genome shotgun (WGS) entry which is preliminary data.</text>
</comment>
<organism evidence="6 7">
    <name type="scientific">Azospirillum aestuarii</name>
    <dbReference type="NCBI Taxonomy" id="2802052"/>
    <lineage>
        <taxon>Bacteria</taxon>
        <taxon>Pseudomonadati</taxon>
        <taxon>Pseudomonadota</taxon>
        <taxon>Alphaproteobacteria</taxon>
        <taxon>Rhodospirillales</taxon>
        <taxon>Azospirillaceae</taxon>
        <taxon>Azospirillum</taxon>
    </lineage>
</organism>
<protein>
    <recommendedName>
        <fullName evidence="3">GDP-mannose 4,6-dehydratase</fullName>
        <ecNumber evidence="3">4.2.1.47</ecNumber>
    </recommendedName>
</protein>
<dbReference type="RefSeq" id="WP_200487175.1">
    <property type="nucleotide sequence ID" value="NZ_JAEPIV010000031.1"/>
</dbReference>
<evidence type="ECO:0000256" key="1">
    <source>
        <dbReference type="ARBA" id="ARBA00001937"/>
    </source>
</evidence>
<sequence length="311" mass="33940">MPTALVLGVNGQDGSFLAEALLRRGYHVIGAARDTTCRHVAPASGLTYERLDLQDLAALGQLLEECSPDLVFHAAAVHGPAGFAYEPVWAAMAAVNTVSLHAVLEHARTRSPTMRVIYANSAKIFPGPLAGRIDETTPYRATCLYSIGKIASLELVRHYRTRHGIAAGNLILFNHESRRRPANYFLPRIAEALDRALADPAFRLEVETLDFHGDWSCAAELMDIAVDIAEKAPGEDFVMASGTTWTGRAAVETVFARHGLDWSRHIAVRQAPRDPGPAFSVALDLLEAKTGRRPKKHISDIVELLRPASPR</sequence>
<comment type="similarity">
    <text evidence="2">Belongs to the NAD(P)-dependent epimerase/dehydratase family. GDP-mannose 4,6-dehydratase subfamily.</text>
</comment>
<dbReference type="InterPro" id="IPR006368">
    <property type="entry name" value="GDP_Man_deHydtase"/>
</dbReference>
<evidence type="ECO:0000256" key="2">
    <source>
        <dbReference type="ARBA" id="ARBA00009263"/>
    </source>
</evidence>
<dbReference type="Gene3D" id="3.40.50.720">
    <property type="entry name" value="NAD(P)-binding Rossmann-like Domain"/>
    <property type="match status" value="1"/>
</dbReference>
<gene>
    <name evidence="6" type="ORF">JJL56_28525</name>
</gene>
<dbReference type="InterPro" id="IPR036291">
    <property type="entry name" value="NAD(P)-bd_dom_sf"/>
</dbReference>
<evidence type="ECO:0000313" key="6">
    <source>
        <dbReference type="EMBL" id="MBK4722807.1"/>
    </source>
</evidence>
<proteinExistence type="inferred from homology"/>
<keyword evidence="4" id="KW-0456">Lyase</keyword>
<dbReference type="PANTHER" id="PTHR43715">
    <property type="entry name" value="GDP-MANNOSE 4,6-DEHYDRATASE"/>
    <property type="match status" value="1"/>
</dbReference>
<feature type="domain" description="NAD(P)-binding" evidence="5">
    <location>
        <begin position="5"/>
        <end position="263"/>
    </location>
</feature>
<evidence type="ECO:0000259" key="5">
    <source>
        <dbReference type="Pfam" id="PF16363"/>
    </source>
</evidence>
<reference evidence="6 7" key="1">
    <citation type="submission" date="2021-01" db="EMBL/GenBank/DDBJ databases">
        <title>Azospirillum sp. YIM DDC1 draft genome.</title>
        <authorList>
            <person name="Wang Y.-X."/>
        </authorList>
    </citation>
    <scope>NUCLEOTIDE SEQUENCE [LARGE SCALE GENOMIC DNA]</scope>
    <source>
        <strain evidence="6 7">YIM DDC1</strain>
    </source>
</reference>
<comment type="cofactor">
    <cofactor evidence="1">
        <name>NADP(+)</name>
        <dbReference type="ChEBI" id="CHEBI:58349"/>
    </cofactor>
</comment>
<dbReference type="EC" id="4.2.1.47" evidence="3"/>
<evidence type="ECO:0000256" key="4">
    <source>
        <dbReference type="ARBA" id="ARBA00023239"/>
    </source>
</evidence>
<name>A0ABS1I7X5_9PROT</name>
<dbReference type="EMBL" id="JAEPIV010000031">
    <property type="protein sequence ID" value="MBK4722807.1"/>
    <property type="molecule type" value="Genomic_DNA"/>
</dbReference>